<dbReference type="GO" id="GO:0006107">
    <property type="term" value="P:oxaloacetate metabolic process"/>
    <property type="evidence" value="ECO:0007669"/>
    <property type="project" value="TreeGrafter"/>
</dbReference>
<evidence type="ECO:0000256" key="3">
    <source>
        <dbReference type="ARBA" id="ARBA00022842"/>
    </source>
</evidence>
<dbReference type="EMBL" id="QQNA01000151">
    <property type="protein sequence ID" value="RDG36564.1"/>
    <property type="molecule type" value="Genomic_DNA"/>
</dbReference>
<dbReference type="Pfam" id="PF03328">
    <property type="entry name" value="HpcH_HpaI"/>
    <property type="match status" value="1"/>
</dbReference>
<dbReference type="SUPFAM" id="SSF51621">
    <property type="entry name" value="Phosphoenolpyruvate/pyruvate domain"/>
    <property type="match status" value="1"/>
</dbReference>
<dbReference type="InterPro" id="IPR011206">
    <property type="entry name" value="Citrate_lyase_beta/mcl1/mcl2"/>
</dbReference>
<feature type="binding site" evidence="4">
    <location>
        <position position="68"/>
    </location>
    <ligand>
        <name>substrate</name>
    </ligand>
</feature>
<dbReference type="GO" id="GO:0000287">
    <property type="term" value="F:magnesium ion binding"/>
    <property type="evidence" value="ECO:0007669"/>
    <property type="project" value="TreeGrafter"/>
</dbReference>
<dbReference type="GO" id="GO:0016829">
    <property type="term" value="F:lyase activity"/>
    <property type="evidence" value="ECO:0007669"/>
    <property type="project" value="UniProtKB-KW"/>
</dbReference>
<dbReference type="PANTHER" id="PTHR32308:SF0">
    <property type="entry name" value="HPCH_HPAI ALDOLASE_CITRATE LYASE DOMAIN-CONTAINING PROTEIN"/>
    <property type="match status" value="1"/>
</dbReference>
<evidence type="ECO:0000256" key="1">
    <source>
        <dbReference type="ARBA" id="ARBA00001946"/>
    </source>
</evidence>
<proteinExistence type="predicted"/>
<evidence type="ECO:0000256" key="5">
    <source>
        <dbReference type="PIRSR" id="PIRSR015582-2"/>
    </source>
</evidence>
<name>A0A370B8V6_9ACTN</name>
<comment type="cofactor">
    <cofactor evidence="1">
        <name>Mg(2+)</name>
        <dbReference type="ChEBI" id="CHEBI:18420"/>
    </cofactor>
</comment>
<dbReference type="Gene3D" id="3.20.20.60">
    <property type="entry name" value="Phosphoenolpyruvate-binding domains"/>
    <property type="match status" value="1"/>
</dbReference>
<sequence length="301" mass="31255">MVPGTPRSLLFVPAGDERLLAKAQLRGADGLILDLEDAVPPSGKAAARRALPGHVDRLAGANQYVVVRTGSVREEWERDLRAALRPGLRAVMLPKTERPEQLSDLSSFIGELERQRGLPVGAVGMIALIESPAALFALPALAAADRVCALAFGSEDFALALGVAPTPSALTEPCRWIALAASAAGIGSFALPYSLAVLDRPDELTDAARQARALGVTGALCVHPRQVAAVHAAWAPEAAEIAWARRVSAAWDSAGSGGAPPGAIRVDGRMVDAPVLRRARDLLSSAPAGEHPDDTAPGGPR</sequence>
<keyword evidence="3 5" id="KW-0460">Magnesium</keyword>
<organism evidence="8 9">
    <name type="scientific">Streptomyces corynorhini</name>
    <dbReference type="NCBI Taxonomy" id="2282652"/>
    <lineage>
        <taxon>Bacteria</taxon>
        <taxon>Bacillati</taxon>
        <taxon>Actinomycetota</taxon>
        <taxon>Actinomycetes</taxon>
        <taxon>Kitasatosporales</taxon>
        <taxon>Streptomycetaceae</taxon>
        <taxon>Streptomyces</taxon>
    </lineage>
</organism>
<keyword evidence="9" id="KW-1185">Reference proteome</keyword>
<feature type="binding site" evidence="5">
    <location>
        <position position="156"/>
    </location>
    <ligand>
        <name>Mg(2+)</name>
        <dbReference type="ChEBI" id="CHEBI:18420"/>
    </ligand>
</feature>
<evidence type="ECO:0000313" key="9">
    <source>
        <dbReference type="Proteomes" id="UP000253741"/>
    </source>
</evidence>
<dbReference type="PANTHER" id="PTHR32308">
    <property type="entry name" value="LYASE BETA SUBUNIT, PUTATIVE (AFU_ORTHOLOGUE AFUA_4G13030)-RELATED"/>
    <property type="match status" value="1"/>
</dbReference>
<evidence type="ECO:0000256" key="6">
    <source>
        <dbReference type="SAM" id="MobiDB-lite"/>
    </source>
</evidence>
<comment type="caution">
    <text evidence="8">The sequence shown here is derived from an EMBL/GenBank/DDBJ whole genome shotgun (WGS) entry which is preliminary data.</text>
</comment>
<keyword evidence="2 5" id="KW-0479">Metal-binding</keyword>
<dbReference type="Proteomes" id="UP000253741">
    <property type="component" value="Unassembled WGS sequence"/>
</dbReference>
<gene>
    <name evidence="8" type="ORF">DVH02_19345</name>
</gene>
<feature type="binding site" evidence="4">
    <location>
        <position position="130"/>
    </location>
    <ligand>
        <name>substrate</name>
    </ligand>
</feature>
<dbReference type="InterPro" id="IPR005000">
    <property type="entry name" value="Aldolase/citrate-lyase_domain"/>
</dbReference>
<dbReference type="PIRSF" id="PIRSF015582">
    <property type="entry name" value="Cit_lyase_B"/>
    <property type="match status" value="1"/>
</dbReference>
<dbReference type="OrthoDB" id="4322898at2"/>
<evidence type="ECO:0000259" key="7">
    <source>
        <dbReference type="Pfam" id="PF03328"/>
    </source>
</evidence>
<evidence type="ECO:0000313" key="8">
    <source>
        <dbReference type="EMBL" id="RDG36564.1"/>
    </source>
</evidence>
<dbReference type="AlphaFoldDB" id="A0A370B8V6"/>
<dbReference type="InterPro" id="IPR015813">
    <property type="entry name" value="Pyrv/PenolPyrv_kinase-like_dom"/>
</dbReference>
<evidence type="ECO:0000256" key="2">
    <source>
        <dbReference type="ARBA" id="ARBA00022723"/>
    </source>
</evidence>
<feature type="binding site" evidence="5">
    <location>
        <position position="130"/>
    </location>
    <ligand>
        <name>Mg(2+)</name>
        <dbReference type="ChEBI" id="CHEBI:18420"/>
    </ligand>
</feature>
<reference evidence="8 9" key="1">
    <citation type="submission" date="2018-07" db="EMBL/GenBank/DDBJ databases">
        <title>Streptomyces species from bats.</title>
        <authorList>
            <person name="Dunlap C."/>
        </authorList>
    </citation>
    <scope>NUCLEOTIDE SEQUENCE [LARGE SCALE GENOMIC DNA]</scope>
    <source>
        <strain evidence="8 9">AC230</strain>
    </source>
</reference>
<feature type="region of interest" description="Disordered" evidence="6">
    <location>
        <begin position="281"/>
        <end position="301"/>
    </location>
</feature>
<keyword evidence="8" id="KW-0456">Lyase</keyword>
<feature type="domain" description="HpcH/HpaI aldolase/citrate lyase" evidence="7">
    <location>
        <begin position="7"/>
        <end position="224"/>
    </location>
</feature>
<evidence type="ECO:0000256" key="4">
    <source>
        <dbReference type="PIRSR" id="PIRSR015582-1"/>
    </source>
</evidence>
<dbReference type="InterPro" id="IPR040442">
    <property type="entry name" value="Pyrv_kinase-like_dom_sf"/>
</dbReference>
<accession>A0A370B8V6</accession>
<protein>
    <submittedName>
        <fullName evidence="8">CoA ester lyase</fullName>
    </submittedName>
</protein>